<dbReference type="EMBL" id="SDOX01000121">
    <property type="protein sequence ID" value="TFJ82057.1"/>
    <property type="molecule type" value="Genomic_DNA"/>
</dbReference>
<feature type="region of interest" description="Disordered" evidence="5">
    <location>
        <begin position="176"/>
        <end position="261"/>
    </location>
</feature>
<dbReference type="InterPro" id="IPR011011">
    <property type="entry name" value="Znf_FYVE_PHD"/>
</dbReference>
<keyword evidence="3" id="KW-0862">Zinc</keyword>
<dbReference type="PANTHER" id="PTHR39490:SF8">
    <property type="entry name" value="ZINC FINGER FYVE DOMAIN-CONTAINING PROTEIN 21"/>
    <property type="match status" value="1"/>
</dbReference>
<keyword evidence="6" id="KW-0812">Transmembrane</keyword>
<evidence type="ECO:0000256" key="3">
    <source>
        <dbReference type="ARBA" id="ARBA00022833"/>
    </source>
</evidence>
<feature type="compositionally biased region" description="Basic and acidic residues" evidence="5">
    <location>
        <begin position="195"/>
        <end position="209"/>
    </location>
</feature>
<dbReference type="OrthoDB" id="660555at2759"/>
<dbReference type="PANTHER" id="PTHR39490">
    <property type="entry name" value="ARRESTIN DOMAIN-CONTAINING PROTEIN D"/>
    <property type="match status" value="1"/>
</dbReference>
<evidence type="ECO:0000256" key="5">
    <source>
        <dbReference type="SAM" id="MobiDB-lite"/>
    </source>
</evidence>
<dbReference type="InterPro" id="IPR052113">
    <property type="entry name" value="FYVE-type_Zinc_Finger"/>
</dbReference>
<proteinExistence type="predicted"/>
<protein>
    <recommendedName>
        <fullName evidence="7">FYVE-type domain-containing protein</fullName>
    </recommendedName>
</protein>
<keyword evidence="1" id="KW-0479">Metal-binding</keyword>
<dbReference type="InterPro" id="IPR017455">
    <property type="entry name" value="Znf_FYVE-rel"/>
</dbReference>
<evidence type="ECO:0000313" key="9">
    <source>
        <dbReference type="Proteomes" id="UP000355283"/>
    </source>
</evidence>
<keyword evidence="2 4" id="KW-0863">Zinc-finger</keyword>
<keyword evidence="9" id="KW-1185">Reference proteome</keyword>
<evidence type="ECO:0000256" key="1">
    <source>
        <dbReference type="ARBA" id="ARBA00022723"/>
    </source>
</evidence>
<name>A0A4D9CVD3_9STRA</name>
<keyword evidence="6" id="KW-0472">Membrane</keyword>
<keyword evidence="6" id="KW-1133">Transmembrane helix</keyword>
<dbReference type="SUPFAM" id="SSF57903">
    <property type="entry name" value="FYVE/PHD zinc finger"/>
    <property type="match status" value="1"/>
</dbReference>
<evidence type="ECO:0000259" key="7">
    <source>
        <dbReference type="PROSITE" id="PS50178"/>
    </source>
</evidence>
<accession>A0A4D9CVD3</accession>
<feature type="domain" description="FYVE-type" evidence="7">
    <location>
        <begin position="105"/>
        <end position="164"/>
    </location>
</feature>
<dbReference type="SMART" id="SM00064">
    <property type="entry name" value="FYVE"/>
    <property type="match status" value="1"/>
</dbReference>
<gene>
    <name evidence="8" type="ORF">NSK_006723</name>
</gene>
<sequence length="298" mass="32797">MERSPNGRVPLSWRHVQQFETRSPKSIQAALLRGEDTLSTHSVASRLSNAKSSYSATTFQSFATSNYSGFSAAGDLSRKMKNKKHHVHPSELDPTVAYDVEWVHDELALSCMVCMAEFSPLMRRKHHCRACGRVVCSGCSSARVLVLGLRGLQKACTDCVRGAEKLRACESISEESEGGVRLTEEQEENDATMEGLKKNEMTRETERSPGRVCGSNSSTHVERKVEGDKQEERQQALENDDEPFPQQAGKNKKQRSKDKTFSTSGIGLLAVGCTALAIGSALAMNPKLLSGIMGRFKR</sequence>
<comment type="caution">
    <text evidence="8">The sequence shown here is derived from an EMBL/GenBank/DDBJ whole genome shotgun (WGS) entry which is preliminary data.</text>
</comment>
<reference evidence="8 9" key="1">
    <citation type="submission" date="2019-01" db="EMBL/GenBank/DDBJ databases">
        <title>Nuclear Genome Assembly of the Microalgal Biofuel strain Nannochloropsis salina CCMP1776.</title>
        <authorList>
            <person name="Hovde B."/>
        </authorList>
    </citation>
    <scope>NUCLEOTIDE SEQUENCE [LARGE SCALE GENOMIC DNA]</scope>
    <source>
        <strain evidence="8 9">CCMP1776</strain>
    </source>
</reference>
<dbReference type="PROSITE" id="PS50178">
    <property type="entry name" value="ZF_FYVE"/>
    <property type="match status" value="1"/>
</dbReference>
<evidence type="ECO:0000256" key="6">
    <source>
        <dbReference type="SAM" id="Phobius"/>
    </source>
</evidence>
<organism evidence="8 9">
    <name type="scientific">Nannochloropsis salina CCMP1776</name>
    <dbReference type="NCBI Taxonomy" id="1027361"/>
    <lineage>
        <taxon>Eukaryota</taxon>
        <taxon>Sar</taxon>
        <taxon>Stramenopiles</taxon>
        <taxon>Ochrophyta</taxon>
        <taxon>Eustigmatophyceae</taxon>
        <taxon>Eustigmatales</taxon>
        <taxon>Monodopsidaceae</taxon>
        <taxon>Microchloropsis</taxon>
        <taxon>Microchloropsis salina</taxon>
    </lineage>
</organism>
<dbReference type="InterPro" id="IPR013083">
    <property type="entry name" value="Znf_RING/FYVE/PHD"/>
</dbReference>
<dbReference type="Proteomes" id="UP000355283">
    <property type="component" value="Unassembled WGS sequence"/>
</dbReference>
<dbReference type="GO" id="GO:0008270">
    <property type="term" value="F:zinc ion binding"/>
    <property type="evidence" value="ECO:0007669"/>
    <property type="project" value="UniProtKB-KW"/>
</dbReference>
<feature type="transmembrane region" description="Helical" evidence="6">
    <location>
        <begin position="260"/>
        <end position="283"/>
    </location>
</feature>
<dbReference type="AlphaFoldDB" id="A0A4D9CVD3"/>
<evidence type="ECO:0000256" key="2">
    <source>
        <dbReference type="ARBA" id="ARBA00022771"/>
    </source>
</evidence>
<dbReference type="Gene3D" id="3.30.40.10">
    <property type="entry name" value="Zinc/RING finger domain, C3HC4 (zinc finger)"/>
    <property type="match status" value="1"/>
</dbReference>
<evidence type="ECO:0000256" key="4">
    <source>
        <dbReference type="PROSITE-ProRule" id="PRU00091"/>
    </source>
</evidence>
<feature type="compositionally biased region" description="Basic and acidic residues" evidence="5">
    <location>
        <begin position="220"/>
        <end position="235"/>
    </location>
</feature>
<evidence type="ECO:0000313" key="8">
    <source>
        <dbReference type="EMBL" id="TFJ82057.1"/>
    </source>
</evidence>
<dbReference type="InterPro" id="IPR000306">
    <property type="entry name" value="Znf_FYVE"/>
</dbReference>
<dbReference type="Pfam" id="PF01363">
    <property type="entry name" value="FYVE"/>
    <property type="match status" value="1"/>
</dbReference>